<dbReference type="InterPro" id="IPR023214">
    <property type="entry name" value="HAD_sf"/>
</dbReference>
<dbReference type="PANTHER" id="PTHR47478:SF1">
    <property type="entry name" value="PYRIMIDINE 5'-NUCLEOTIDASE YJJG"/>
    <property type="match status" value="1"/>
</dbReference>
<organism evidence="1 2">
    <name type="scientific">Vibrio galatheae</name>
    <dbReference type="NCBI Taxonomy" id="579748"/>
    <lineage>
        <taxon>Bacteria</taxon>
        <taxon>Pseudomonadati</taxon>
        <taxon>Pseudomonadota</taxon>
        <taxon>Gammaproteobacteria</taxon>
        <taxon>Vibrionales</taxon>
        <taxon>Vibrionaceae</taxon>
        <taxon>Vibrio</taxon>
    </lineage>
</organism>
<proteinExistence type="predicted"/>
<dbReference type="SUPFAM" id="SSF56784">
    <property type="entry name" value="HAD-like"/>
    <property type="match status" value="1"/>
</dbReference>
<evidence type="ECO:0000313" key="1">
    <source>
        <dbReference type="EMBL" id="KJY82746.1"/>
    </source>
</evidence>
<dbReference type="InterPro" id="IPR036412">
    <property type="entry name" value="HAD-like_sf"/>
</dbReference>
<dbReference type="EMBL" id="JXXV01000018">
    <property type="protein sequence ID" value="KJY82746.1"/>
    <property type="molecule type" value="Genomic_DNA"/>
</dbReference>
<dbReference type="Proteomes" id="UP000033673">
    <property type="component" value="Unassembled WGS sequence"/>
</dbReference>
<dbReference type="Gene3D" id="3.40.50.1000">
    <property type="entry name" value="HAD superfamily/HAD-like"/>
    <property type="match status" value="1"/>
</dbReference>
<dbReference type="GO" id="GO:0016787">
    <property type="term" value="F:hydrolase activity"/>
    <property type="evidence" value="ECO:0007669"/>
    <property type="project" value="UniProtKB-KW"/>
</dbReference>
<sequence length="157" mass="17561">MSHVYLFDWGDTLMIDFPSQSGKMYLWSHVEAVAESEQTLKQLSQQHTIYVATSAQDSSEAEIQRAFERVGLDSYINGYFCKANLGLEKNSADFYLAILESLGDSASQVTMVGDSLSKDIYPAIEAGLHAVYYNPAREYVPTDVTSIERLSQLLDIE</sequence>
<dbReference type="RefSeq" id="WP_045955770.1">
    <property type="nucleotide sequence ID" value="NZ_JXXV01000018.1"/>
</dbReference>
<dbReference type="InterPro" id="IPR052550">
    <property type="entry name" value="Pyrimidine_5'-ntase_YjjG"/>
</dbReference>
<keyword evidence="2" id="KW-1185">Reference proteome</keyword>
<dbReference type="Pfam" id="PF00702">
    <property type="entry name" value="Hydrolase"/>
    <property type="match status" value="1"/>
</dbReference>
<comment type="caution">
    <text evidence="1">The sequence shown here is derived from an EMBL/GenBank/DDBJ whole genome shotgun (WGS) entry which is preliminary data.</text>
</comment>
<keyword evidence="1" id="KW-0378">Hydrolase</keyword>
<accession>A0A0F4NL40</accession>
<reference evidence="1 2" key="1">
    <citation type="journal article" date="2015" name="BMC Genomics">
        <title>Genome mining reveals unlocked bioactive potential of marine Gram-negative bacteria.</title>
        <authorList>
            <person name="Machado H."/>
            <person name="Sonnenschein E.C."/>
            <person name="Melchiorsen J."/>
            <person name="Gram L."/>
        </authorList>
    </citation>
    <scope>NUCLEOTIDE SEQUENCE [LARGE SCALE GENOMIC DNA]</scope>
    <source>
        <strain evidence="1 2">S2757</strain>
    </source>
</reference>
<name>A0A0F4NL40_9VIBR</name>
<dbReference type="OrthoDB" id="6196267at2"/>
<dbReference type="PATRIC" id="fig|579748.3.peg.2271"/>
<dbReference type="STRING" id="579748.TW81_11010"/>
<evidence type="ECO:0000313" key="2">
    <source>
        <dbReference type="Proteomes" id="UP000033673"/>
    </source>
</evidence>
<protein>
    <submittedName>
        <fullName evidence="1">HAD family hydrolase</fullName>
    </submittedName>
</protein>
<dbReference type="AlphaFoldDB" id="A0A0F4NL40"/>
<dbReference type="PANTHER" id="PTHR47478">
    <property type="match status" value="1"/>
</dbReference>
<gene>
    <name evidence="1" type="ORF">TW81_11010</name>
</gene>